<evidence type="ECO:0000313" key="5">
    <source>
        <dbReference type="Proteomes" id="UP000198878"/>
    </source>
</evidence>
<dbReference type="InterPro" id="IPR050109">
    <property type="entry name" value="HTH-type_TetR-like_transc_reg"/>
</dbReference>
<feature type="DNA-binding region" description="H-T-H motif" evidence="2">
    <location>
        <begin position="43"/>
        <end position="62"/>
    </location>
</feature>
<evidence type="ECO:0000259" key="3">
    <source>
        <dbReference type="PROSITE" id="PS50977"/>
    </source>
</evidence>
<dbReference type="InterPro" id="IPR009057">
    <property type="entry name" value="Homeodomain-like_sf"/>
</dbReference>
<keyword evidence="1 2" id="KW-0238">DNA-binding</keyword>
<evidence type="ECO:0000256" key="1">
    <source>
        <dbReference type="ARBA" id="ARBA00023125"/>
    </source>
</evidence>
<dbReference type="GO" id="GO:0003700">
    <property type="term" value="F:DNA-binding transcription factor activity"/>
    <property type="evidence" value="ECO:0007669"/>
    <property type="project" value="TreeGrafter"/>
</dbReference>
<feature type="domain" description="HTH tetR-type" evidence="3">
    <location>
        <begin position="20"/>
        <end position="80"/>
    </location>
</feature>
<accession>A0A1H5RCD8</accession>
<dbReference type="SUPFAM" id="SSF48498">
    <property type="entry name" value="Tetracyclin repressor-like, C-terminal domain"/>
    <property type="match status" value="1"/>
</dbReference>
<dbReference type="PANTHER" id="PTHR30055:SF223">
    <property type="entry name" value="HTH-TYPE TRANSCRIPTIONAL REGULATOR UIDR"/>
    <property type="match status" value="1"/>
</dbReference>
<proteinExistence type="predicted"/>
<dbReference type="PRINTS" id="PR00455">
    <property type="entry name" value="HTHTETR"/>
</dbReference>
<evidence type="ECO:0000256" key="2">
    <source>
        <dbReference type="PROSITE-ProRule" id="PRU00335"/>
    </source>
</evidence>
<keyword evidence="5" id="KW-1185">Reference proteome</keyword>
<dbReference type="Gene3D" id="1.10.357.10">
    <property type="entry name" value="Tetracycline Repressor, domain 2"/>
    <property type="match status" value="1"/>
</dbReference>
<dbReference type="AlphaFoldDB" id="A0A1H5RCD8"/>
<dbReference type="InterPro" id="IPR001647">
    <property type="entry name" value="HTH_TetR"/>
</dbReference>
<dbReference type="PANTHER" id="PTHR30055">
    <property type="entry name" value="HTH-TYPE TRANSCRIPTIONAL REGULATOR RUTR"/>
    <property type="match status" value="1"/>
</dbReference>
<protein>
    <submittedName>
        <fullName evidence="4">DNA-binding transcriptional regulator, AcrR family</fullName>
    </submittedName>
</protein>
<dbReference type="RefSeq" id="WP_086680324.1">
    <property type="nucleotide sequence ID" value="NZ_FNUJ01000009.1"/>
</dbReference>
<dbReference type="InterPro" id="IPR036271">
    <property type="entry name" value="Tet_transcr_reg_TetR-rel_C_sf"/>
</dbReference>
<dbReference type="Gene3D" id="1.10.10.60">
    <property type="entry name" value="Homeodomain-like"/>
    <property type="match status" value="1"/>
</dbReference>
<dbReference type="Pfam" id="PF00440">
    <property type="entry name" value="TetR_N"/>
    <property type="match status" value="1"/>
</dbReference>
<dbReference type="OrthoDB" id="3237195at2"/>
<name>A0A1H5RCD8_9PSEU</name>
<reference evidence="5" key="1">
    <citation type="submission" date="2016-10" db="EMBL/GenBank/DDBJ databases">
        <authorList>
            <person name="Varghese N."/>
            <person name="Submissions S."/>
        </authorList>
    </citation>
    <scope>NUCLEOTIDE SEQUENCE [LARGE SCALE GENOMIC DNA]</scope>
    <source>
        <strain evidence="5">DSM 44654</strain>
    </source>
</reference>
<sequence>MTLLASRVKEVPVNRKEMAAETEAALKAAARRVFARKGYLNTKITDITAEAGRAAGSFYNHFASKEELLEALLGDIAASGDESALSESHLSDFSDPAAVRWHVAQYWDFYKEHASTMQALHQAAMVNDAFARTLASFGATQSADLNGHLAHVTAAGMRLPASTELSISMMYQLVDSFAQMWLLDPVPAGWTPPTDDEAIEALTRFVYRGFTGRDY</sequence>
<dbReference type="Proteomes" id="UP000198878">
    <property type="component" value="Unassembled WGS sequence"/>
</dbReference>
<dbReference type="STRING" id="218821.SAMN05421837_109196"/>
<dbReference type="SUPFAM" id="SSF46689">
    <property type="entry name" value="Homeodomain-like"/>
    <property type="match status" value="1"/>
</dbReference>
<dbReference type="EMBL" id="FNUJ01000009">
    <property type="protein sequence ID" value="SEF36039.1"/>
    <property type="molecule type" value="Genomic_DNA"/>
</dbReference>
<evidence type="ECO:0000313" key="4">
    <source>
        <dbReference type="EMBL" id="SEF36039.1"/>
    </source>
</evidence>
<dbReference type="GO" id="GO:0000976">
    <property type="term" value="F:transcription cis-regulatory region binding"/>
    <property type="evidence" value="ECO:0007669"/>
    <property type="project" value="TreeGrafter"/>
</dbReference>
<gene>
    <name evidence="4" type="ORF">SAMN05421837_109196</name>
</gene>
<organism evidence="4 5">
    <name type="scientific">Amycolatopsis pretoriensis</name>
    <dbReference type="NCBI Taxonomy" id="218821"/>
    <lineage>
        <taxon>Bacteria</taxon>
        <taxon>Bacillati</taxon>
        <taxon>Actinomycetota</taxon>
        <taxon>Actinomycetes</taxon>
        <taxon>Pseudonocardiales</taxon>
        <taxon>Pseudonocardiaceae</taxon>
        <taxon>Amycolatopsis</taxon>
    </lineage>
</organism>
<dbReference type="PROSITE" id="PS50977">
    <property type="entry name" value="HTH_TETR_2"/>
    <property type="match status" value="1"/>
</dbReference>